<gene>
    <name evidence="2" type="ORF">NITGR_280111</name>
</gene>
<dbReference type="EMBL" id="CAQJ01000031">
    <property type="protein sequence ID" value="CCQ90395.1"/>
    <property type="molecule type" value="Genomic_DNA"/>
</dbReference>
<dbReference type="Proteomes" id="UP000011704">
    <property type="component" value="Unassembled WGS sequence"/>
</dbReference>
<protein>
    <submittedName>
        <fullName evidence="2">Uncharacterized protein</fullName>
    </submittedName>
</protein>
<feature type="region of interest" description="Disordered" evidence="1">
    <location>
        <begin position="27"/>
        <end position="47"/>
    </location>
</feature>
<sequence length="47" mass="5601">MKAECFQPAWETRMQPECLRIRGEGKERKEGFYRDKKSRDANAPRLS</sequence>
<evidence type="ECO:0000313" key="2">
    <source>
        <dbReference type="EMBL" id="CCQ90395.1"/>
    </source>
</evidence>
<organism evidence="2 3">
    <name type="scientific">Nitrospina gracilis (strain 3/211)</name>
    <dbReference type="NCBI Taxonomy" id="1266370"/>
    <lineage>
        <taxon>Bacteria</taxon>
        <taxon>Pseudomonadati</taxon>
        <taxon>Nitrospinota/Tectimicrobiota group</taxon>
        <taxon>Nitrospinota</taxon>
        <taxon>Nitrospinia</taxon>
        <taxon>Nitrospinales</taxon>
        <taxon>Nitrospinaceae</taxon>
        <taxon>Nitrospina</taxon>
    </lineage>
</organism>
<dbReference type="InParanoid" id="M1ZAT1"/>
<keyword evidence="3" id="KW-1185">Reference proteome</keyword>
<proteinExistence type="predicted"/>
<comment type="caution">
    <text evidence="2">The sequence shown here is derived from an EMBL/GenBank/DDBJ whole genome shotgun (WGS) entry which is preliminary data.</text>
</comment>
<accession>M1ZAT1</accession>
<name>M1ZAT1_NITG3</name>
<dbReference type="HOGENOM" id="CLU_3170757_0_0_0"/>
<evidence type="ECO:0000313" key="3">
    <source>
        <dbReference type="Proteomes" id="UP000011704"/>
    </source>
</evidence>
<dbReference type="AlphaFoldDB" id="M1ZAT1"/>
<evidence type="ECO:0000256" key="1">
    <source>
        <dbReference type="SAM" id="MobiDB-lite"/>
    </source>
</evidence>
<reference evidence="2 3" key="1">
    <citation type="journal article" date="2013" name="Front. Microbiol.">
        <title>The genome of Nitrospina gracilis illuminates the metabolism and evolution of the major marine nitrite oxidizer.</title>
        <authorList>
            <person name="Luecker S."/>
            <person name="Nowka B."/>
            <person name="Rattei T."/>
            <person name="Spieck E."/>
            <person name="and Daims H."/>
        </authorList>
    </citation>
    <scope>NUCLEOTIDE SEQUENCE [LARGE SCALE GENOMIC DNA]</scope>
    <source>
        <strain evidence="2 3">3/211</strain>
    </source>
</reference>